<accession>A0ABP7AJT5</accession>
<evidence type="ECO:0000313" key="1">
    <source>
        <dbReference type="EMBL" id="GAA3633740.1"/>
    </source>
</evidence>
<name>A0ABP7AJT5_9ACTN</name>
<proteinExistence type="predicted"/>
<gene>
    <name evidence="1" type="ORF">GCM10022236_40440</name>
</gene>
<keyword evidence="2" id="KW-1185">Reference proteome</keyword>
<dbReference type="SUPFAM" id="SSF54909">
    <property type="entry name" value="Dimeric alpha+beta barrel"/>
    <property type="match status" value="1"/>
</dbReference>
<dbReference type="Pfam" id="PF05336">
    <property type="entry name" value="rhaM"/>
    <property type="match status" value="1"/>
</dbReference>
<dbReference type="InterPro" id="IPR011008">
    <property type="entry name" value="Dimeric_a/b-barrel"/>
</dbReference>
<protein>
    <submittedName>
        <fullName evidence="1">L-rhamnose mutarotase</fullName>
    </submittedName>
</protein>
<dbReference type="Gene3D" id="3.30.70.100">
    <property type="match status" value="1"/>
</dbReference>
<dbReference type="InterPro" id="IPR008000">
    <property type="entry name" value="Rham/fucose_mutarotase"/>
</dbReference>
<dbReference type="RefSeq" id="WP_344807982.1">
    <property type="nucleotide sequence ID" value="NZ_BAABAB010000033.1"/>
</dbReference>
<sequence length="113" mass="13101">MEVALHTVLKEGCEADYDAVHREIPETVARKLRAAGVRDWRIWRDGRHVFHLVDVEDYDAMRTALRDDPDNIGWQQTVGPLFDRPDSYEGGDSGIRQLWTLTDQLQDALRERP</sequence>
<reference evidence="2" key="1">
    <citation type="journal article" date="2019" name="Int. J. Syst. Evol. Microbiol.">
        <title>The Global Catalogue of Microorganisms (GCM) 10K type strain sequencing project: providing services to taxonomists for standard genome sequencing and annotation.</title>
        <authorList>
            <consortium name="The Broad Institute Genomics Platform"/>
            <consortium name="The Broad Institute Genome Sequencing Center for Infectious Disease"/>
            <person name="Wu L."/>
            <person name="Ma J."/>
        </authorList>
    </citation>
    <scope>NUCLEOTIDE SEQUENCE [LARGE SCALE GENOMIC DNA]</scope>
    <source>
        <strain evidence="2">JCM 16929</strain>
    </source>
</reference>
<organism evidence="1 2">
    <name type="scientific">Microlunatus ginsengisoli</name>
    <dbReference type="NCBI Taxonomy" id="363863"/>
    <lineage>
        <taxon>Bacteria</taxon>
        <taxon>Bacillati</taxon>
        <taxon>Actinomycetota</taxon>
        <taxon>Actinomycetes</taxon>
        <taxon>Propionibacteriales</taxon>
        <taxon>Propionibacteriaceae</taxon>
        <taxon>Microlunatus</taxon>
    </lineage>
</organism>
<dbReference type="Proteomes" id="UP001501490">
    <property type="component" value="Unassembled WGS sequence"/>
</dbReference>
<evidence type="ECO:0000313" key="2">
    <source>
        <dbReference type="Proteomes" id="UP001501490"/>
    </source>
</evidence>
<dbReference type="EMBL" id="BAABAB010000033">
    <property type="protein sequence ID" value="GAA3633740.1"/>
    <property type="molecule type" value="Genomic_DNA"/>
</dbReference>
<comment type="caution">
    <text evidence="1">The sequence shown here is derived from an EMBL/GenBank/DDBJ whole genome shotgun (WGS) entry which is preliminary data.</text>
</comment>